<dbReference type="Proteomes" id="UP000007875">
    <property type="component" value="Unassembled WGS sequence"/>
</dbReference>
<dbReference type="AlphaFoldDB" id="H2ZPG6"/>
<reference evidence="1" key="3">
    <citation type="submission" date="2025-09" db="UniProtKB">
        <authorList>
            <consortium name="Ensembl"/>
        </authorList>
    </citation>
    <scope>IDENTIFICATION</scope>
</reference>
<protein>
    <submittedName>
        <fullName evidence="1">Uncharacterized protein</fullName>
    </submittedName>
</protein>
<evidence type="ECO:0000313" key="1">
    <source>
        <dbReference type="Ensembl" id="ENSCSAVP00000019482.1"/>
    </source>
</evidence>
<dbReference type="Ensembl" id="ENSCSAVT00000019692.1">
    <property type="protein sequence ID" value="ENSCSAVP00000019482.1"/>
    <property type="gene ID" value="ENSCSAVG00000011420.1"/>
</dbReference>
<reference evidence="1" key="2">
    <citation type="submission" date="2025-08" db="UniProtKB">
        <authorList>
            <consortium name="Ensembl"/>
        </authorList>
    </citation>
    <scope>IDENTIFICATION</scope>
</reference>
<accession>H2ZPG6</accession>
<dbReference type="Pfam" id="PF03999">
    <property type="entry name" value="MAP65_ASE1"/>
    <property type="match status" value="1"/>
</dbReference>
<name>H2ZPG6_CIOSA</name>
<organism evidence="1 2">
    <name type="scientific">Ciona savignyi</name>
    <name type="common">Pacific transparent sea squirt</name>
    <dbReference type="NCBI Taxonomy" id="51511"/>
    <lineage>
        <taxon>Eukaryota</taxon>
        <taxon>Metazoa</taxon>
        <taxon>Chordata</taxon>
        <taxon>Tunicata</taxon>
        <taxon>Ascidiacea</taxon>
        <taxon>Phlebobranchia</taxon>
        <taxon>Cionidae</taxon>
        <taxon>Ciona</taxon>
    </lineage>
</organism>
<sequence>MNELWRRVGMDDNLISTRRARVAEEIETLMGNMLNEEEMMERKIRDNLLRFTEESRVVAIQLGMESEELNEVSVNCSNESTGAIRDGLVSQESRVRKLIIRLNDIKKKRSEVIENLVADGNRLCKSLGEDPLQLERTK</sequence>
<keyword evidence="2" id="KW-1185">Reference proteome</keyword>
<evidence type="ECO:0000313" key="2">
    <source>
        <dbReference type="Proteomes" id="UP000007875"/>
    </source>
</evidence>
<reference evidence="2" key="1">
    <citation type="submission" date="2003-08" db="EMBL/GenBank/DDBJ databases">
        <authorList>
            <person name="Birren B."/>
            <person name="Nusbaum C."/>
            <person name="Abebe A."/>
            <person name="Abouelleil A."/>
            <person name="Adekoya E."/>
            <person name="Ait-zahra M."/>
            <person name="Allen N."/>
            <person name="Allen T."/>
            <person name="An P."/>
            <person name="Anderson M."/>
            <person name="Anderson S."/>
            <person name="Arachchi H."/>
            <person name="Armbruster J."/>
            <person name="Bachantsang P."/>
            <person name="Baldwin J."/>
            <person name="Barry A."/>
            <person name="Bayul T."/>
            <person name="Blitshsteyn B."/>
            <person name="Bloom T."/>
            <person name="Blye J."/>
            <person name="Boguslavskiy L."/>
            <person name="Borowsky M."/>
            <person name="Boukhgalter B."/>
            <person name="Brunache A."/>
            <person name="Butler J."/>
            <person name="Calixte N."/>
            <person name="Calvo S."/>
            <person name="Camarata J."/>
            <person name="Campo K."/>
            <person name="Chang J."/>
            <person name="Cheshatsang Y."/>
            <person name="Citroen M."/>
            <person name="Collymore A."/>
            <person name="Considine T."/>
            <person name="Cook A."/>
            <person name="Cooke P."/>
            <person name="Corum B."/>
            <person name="Cuomo C."/>
            <person name="David R."/>
            <person name="Dawoe T."/>
            <person name="Degray S."/>
            <person name="Dodge S."/>
            <person name="Dooley K."/>
            <person name="Dorje P."/>
            <person name="Dorjee K."/>
            <person name="Dorris L."/>
            <person name="Duffey N."/>
            <person name="Dupes A."/>
            <person name="Elkins T."/>
            <person name="Engels R."/>
            <person name="Erickson J."/>
            <person name="Farina A."/>
            <person name="Faro S."/>
            <person name="Ferreira P."/>
            <person name="Fischer H."/>
            <person name="Fitzgerald M."/>
            <person name="Foley K."/>
            <person name="Gage D."/>
            <person name="Galagan J."/>
            <person name="Gearin G."/>
            <person name="Gnerre S."/>
            <person name="Gnirke A."/>
            <person name="Goyette A."/>
            <person name="Graham J."/>
            <person name="Grandbois E."/>
            <person name="Gyaltsen K."/>
            <person name="Hafez N."/>
            <person name="Hagopian D."/>
            <person name="Hagos B."/>
            <person name="Hall J."/>
            <person name="Hatcher B."/>
            <person name="Heller A."/>
            <person name="Higgins H."/>
            <person name="Honan T."/>
            <person name="Horn A."/>
            <person name="Houde N."/>
            <person name="Hughes L."/>
            <person name="Hulme W."/>
            <person name="Husby E."/>
            <person name="Iliev I."/>
            <person name="Jaffe D."/>
            <person name="Jones C."/>
            <person name="Kamal M."/>
            <person name="Kamat A."/>
            <person name="Kamvysselis M."/>
            <person name="Karlsson E."/>
            <person name="Kells C."/>
            <person name="Kieu A."/>
            <person name="Kisner P."/>
            <person name="Kodira C."/>
            <person name="Kulbokas E."/>
            <person name="Labutti K."/>
            <person name="Lama D."/>
            <person name="Landers T."/>
            <person name="Leger J."/>
            <person name="Levine S."/>
            <person name="Lewis D."/>
            <person name="Lewis T."/>
            <person name="Lindblad-toh K."/>
            <person name="Liu X."/>
            <person name="Lokyitsang T."/>
            <person name="Lokyitsang Y."/>
            <person name="Lucien O."/>
            <person name="Lui A."/>
            <person name="Ma L.J."/>
            <person name="Mabbitt R."/>
            <person name="Macdonald J."/>
            <person name="Maclean C."/>
            <person name="Major J."/>
            <person name="Manning J."/>
            <person name="Marabella R."/>
            <person name="Maru K."/>
            <person name="Matthews C."/>
            <person name="Mauceli E."/>
            <person name="Mccarthy M."/>
            <person name="Mcdonough S."/>
            <person name="Mcghee T."/>
            <person name="Meldrim J."/>
            <person name="Meneus L."/>
            <person name="Mesirov J."/>
            <person name="Mihalev A."/>
            <person name="Mihova T."/>
            <person name="Mikkelsen T."/>
            <person name="Mlenga V."/>
            <person name="Moru K."/>
            <person name="Mozes J."/>
            <person name="Mulrain L."/>
            <person name="Munson G."/>
            <person name="Naylor J."/>
            <person name="Newes C."/>
            <person name="Nguyen C."/>
            <person name="Nguyen N."/>
            <person name="Nguyen T."/>
            <person name="Nicol R."/>
            <person name="Nielsen C."/>
            <person name="Nizzari M."/>
            <person name="Norbu C."/>
            <person name="Norbu N."/>
            <person name="O'donnell P."/>
            <person name="Okoawo O."/>
            <person name="O'leary S."/>
            <person name="Omotosho B."/>
            <person name="O'neill K."/>
            <person name="Osman S."/>
            <person name="Parker S."/>
            <person name="Perrin D."/>
            <person name="Phunkhang P."/>
            <person name="Piqani B."/>
            <person name="Purcell S."/>
            <person name="Rachupka T."/>
            <person name="Ramasamy U."/>
            <person name="Rameau R."/>
            <person name="Ray V."/>
            <person name="Raymond C."/>
            <person name="Retta R."/>
            <person name="Richardson S."/>
            <person name="Rise C."/>
            <person name="Rodriguez J."/>
            <person name="Rogers J."/>
            <person name="Rogov P."/>
            <person name="Rutman M."/>
            <person name="Schupbach R."/>
            <person name="Seaman C."/>
            <person name="Settipalli S."/>
            <person name="Sharpe T."/>
            <person name="Sheridan J."/>
            <person name="Sherpa N."/>
            <person name="Shi J."/>
            <person name="Smirnov S."/>
            <person name="Smith C."/>
            <person name="Sougnez C."/>
            <person name="Spencer B."/>
            <person name="Stalker J."/>
            <person name="Stange-thomann N."/>
            <person name="Stavropoulos S."/>
            <person name="Stetson K."/>
            <person name="Stone C."/>
            <person name="Stone S."/>
            <person name="Stubbs M."/>
            <person name="Talamas J."/>
            <person name="Tchuinga P."/>
            <person name="Tenzing P."/>
            <person name="Tesfaye S."/>
            <person name="Theodore J."/>
            <person name="Thoulutsang Y."/>
            <person name="Topham K."/>
            <person name="Towey S."/>
            <person name="Tsamla T."/>
            <person name="Tsomo N."/>
            <person name="Vallee D."/>
            <person name="Vassiliev H."/>
            <person name="Venkataraman V."/>
            <person name="Vinson J."/>
            <person name="Vo A."/>
            <person name="Wade C."/>
            <person name="Wang S."/>
            <person name="Wangchuk T."/>
            <person name="Wangdi T."/>
            <person name="Whittaker C."/>
            <person name="Wilkinson J."/>
            <person name="Wu Y."/>
            <person name="Wyman D."/>
            <person name="Yadav S."/>
            <person name="Yang S."/>
            <person name="Yang X."/>
            <person name="Yeager S."/>
            <person name="Yee E."/>
            <person name="Young G."/>
            <person name="Zainoun J."/>
            <person name="Zembeck L."/>
            <person name="Zimmer A."/>
            <person name="Zody M."/>
            <person name="Lander E."/>
        </authorList>
    </citation>
    <scope>NUCLEOTIDE SEQUENCE [LARGE SCALE GENOMIC DNA]</scope>
</reference>
<proteinExistence type="predicted"/>
<dbReference type="HOGENOM" id="CLU_1854514_0_0_1"/>